<sequence length="92" mass="10565">MLPRSNYTCPSSWAYFFQPARTYGYSERRDLQCEYGRRASSELRSIEGFASAAIEPADEFDIRMIAQRTGKSINLRGDVKSLFKIFSVEPLL</sequence>
<organism evidence="1 2">
    <name type="scientific">Colocasia esculenta</name>
    <name type="common">Wild taro</name>
    <name type="synonym">Arum esculentum</name>
    <dbReference type="NCBI Taxonomy" id="4460"/>
    <lineage>
        <taxon>Eukaryota</taxon>
        <taxon>Viridiplantae</taxon>
        <taxon>Streptophyta</taxon>
        <taxon>Embryophyta</taxon>
        <taxon>Tracheophyta</taxon>
        <taxon>Spermatophyta</taxon>
        <taxon>Magnoliopsida</taxon>
        <taxon>Liliopsida</taxon>
        <taxon>Araceae</taxon>
        <taxon>Aroideae</taxon>
        <taxon>Colocasieae</taxon>
        <taxon>Colocasia</taxon>
    </lineage>
</organism>
<evidence type="ECO:0000313" key="2">
    <source>
        <dbReference type="Proteomes" id="UP000652761"/>
    </source>
</evidence>
<dbReference type="Proteomes" id="UP000652761">
    <property type="component" value="Unassembled WGS sequence"/>
</dbReference>
<protein>
    <submittedName>
        <fullName evidence="1">Uncharacterized protein</fullName>
    </submittedName>
</protein>
<keyword evidence="2" id="KW-1185">Reference proteome</keyword>
<accession>A0A843X264</accession>
<proteinExistence type="predicted"/>
<gene>
    <name evidence="1" type="ORF">Taro_048136</name>
</gene>
<reference evidence="1" key="1">
    <citation type="submission" date="2017-07" db="EMBL/GenBank/DDBJ databases">
        <title>Taro Niue Genome Assembly and Annotation.</title>
        <authorList>
            <person name="Atibalentja N."/>
            <person name="Keating K."/>
            <person name="Fields C.J."/>
        </authorList>
    </citation>
    <scope>NUCLEOTIDE SEQUENCE</scope>
    <source>
        <strain evidence="1">Niue_2</strain>
        <tissue evidence="1">Leaf</tissue>
    </source>
</reference>
<evidence type="ECO:0000313" key="1">
    <source>
        <dbReference type="EMBL" id="MQM15197.1"/>
    </source>
</evidence>
<dbReference type="AlphaFoldDB" id="A0A843X264"/>
<name>A0A843X264_COLES</name>
<comment type="caution">
    <text evidence="1">The sequence shown here is derived from an EMBL/GenBank/DDBJ whole genome shotgun (WGS) entry which is preliminary data.</text>
</comment>
<dbReference type="EMBL" id="NMUH01006408">
    <property type="protein sequence ID" value="MQM15197.1"/>
    <property type="molecule type" value="Genomic_DNA"/>
</dbReference>